<keyword evidence="4 9" id="KW-0813">Transport</keyword>
<comment type="subunit">
    <text evidence="9">F-type ATPases have 2 components, CF(1) - the catalytic core - and CF(0) - the membrane proton channel. CF(1) has five subunits: alpha(3), beta(3), gamma(1), delta(1), epsilon(1). CF(0) has three main subunits: a, b and c.</text>
</comment>
<evidence type="ECO:0000256" key="7">
    <source>
        <dbReference type="ARBA" id="ARBA00023196"/>
    </source>
</evidence>
<evidence type="ECO:0000256" key="4">
    <source>
        <dbReference type="ARBA" id="ARBA00022448"/>
    </source>
</evidence>
<organism evidence="11 12">
    <name type="scientific">Pedobacter jeongneungensis</name>
    <dbReference type="NCBI Taxonomy" id="947309"/>
    <lineage>
        <taxon>Bacteria</taxon>
        <taxon>Pseudomonadati</taxon>
        <taxon>Bacteroidota</taxon>
        <taxon>Sphingobacteriia</taxon>
        <taxon>Sphingobacteriales</taxon>
        <taxon>Sphingobacteriaceae</taxon>
        <taxon>Pedobacter</taxon>
    </lineage>
</organism>
<keyword evidence="7 9" id="KW-0139">CF(1)</keyword>
<accession>A0ABP8BMK3</accession>
<keyword evidence="8 9" id="KW-0066">ATP synthesis</keyword>
<dbReference type="InterPro" id="IPR036771">
    <property type="entry name" value="ATPsynth_dsu/esu_N"/>
</dbReference>
<proteinExistence type="inferred from homology"/>
<dbReference type="PANTHER" id="PTHR13822">
    <property type="entry name" value="ATP SYNTHASE DELTA/EPSILON CHAIN"/>
    <property type="match status" value="1"/>
</dbReference>
<protein>
    <recommendedName>
        <fullName evidence="10">ATP synthase F1 complex delta/epsilon subunit N-terminal domain-containing protein</fullName>
    </recommendedName>
</protein>
<evidence type="ECO:0000313" key="11">
    <source>
        <dbReference type="EMBL" id="GAA4210216.1"/>
    </source>
</evidence>
<dbReference type="NCBIfam" id="TIGR01216">
    <property type="entry name" value="ATP_synt_epsi"/>
    <property type="match status" value="1"/>
</dbReference>
<evidence type="ECO:0000256" key="9">
    <source>
        <dbReference type="RuleBase" id="RU003656"/>
    </source>
</evidence>
<dbReference type="SUPFAM" id="SSF51344">
    <property type="entry name" value="Epsilon subunit of F1F0-ATP synthase N-terminal domain"/>
    <property type="match status" value="1"/>
</dbReference>
<feature type="domain" description="ATP synthase F1 complex delta/epsilon subunit N-terminal" evidence="10">
    <location>
        <begin position="21"/>
        <end position="98"/>
    </location>
</feature>
<evidence type="ECO:0000313" key="12">
    <source>
        <dbReference type="Proteomes" id="UP001501772"/>
    </source>
</evidence>
<name>A0ABP8BMK3_9SPHI</name>
<dbReference type="InterPro" id="IPR001469">
    <property type="entry name" value="ATP_synth_F1_dsu/esu"/>
</dbReference>
<evidence type="ECO:0000256" key="3">
    <source>
        <dbReference type="ARBA" id="ARBA00005712"/>
    </source>
</evidence>
<evidence type="ECO:0000256" key="5">
    <source>
        <dbReference type="ARBA" id="ARBA00023065"/>
    </source>
</evidence>
<keyword evidence="5 9" id="KW-0406">Ion transport</keyword>
<dbReference type="EMBL" id="BAABBY010000009">
    <property type="protein sequence ID" value="GAA4210216.1"/>
    <property type="molecule type" value="Genomic_DNA"/>
</dbReference>
<evidence type="ECO:0000256" key="6">
    <source>
        <dbReference type="ARBA" id="ARBA00023136"/>
    </source>
</evidence>
<keyword evidence="12" id="KW-1185">Reference proteome</keyword>
<sequence length="101" mass="11097">MRYERDLVSNLISQISNLFKMNLEILTPDKKVFEGEVTAVTVPGTLGSFQILKDHAAIISTLEDGEVIIKANKADEQRFFIKGGVVEAIHNKVVVLAEGIA</sequence>
<evidence type="ECO:0000259" key="10">
    <source>
        <dbReference type="Pfam" id="PF02823"/>
    </source>
</evidence>
<evidence type="ECO:0000256" key="2">
    <source>
        <dbReference type="ARBA" id="ARBA00004184"/>
    </source>
</evidence>
<gene>
    <name evidence="11" type="ORF">GCM10022289_37250</name>
</gene>
<comment type="function">
    <text evidence="1">Produces ATP from ADP in the presence of a proton gradient across the membrane.</text>
</comment>
<dbReference type="Proteomes" id="UP001501772">
    <property type="component" value="Unassembled WGS sequence"/>
</dbReference>
<comment type="caution">
    <text evidence="11">The sequence shown here is derived from an EMBL/GenBank/DDBJ whole genome shotgun (WGS) entry which is preliminary data.</text>
</comment>
<reference evidence="12" key="1">
    <citation type="journal article" date="2019" name="Int. J. Syst. Evol. Microbiol.">
        <title>The Global Catalogue of Microorganisms (GCM) 10K type strain sequencing project: providing services to taxonomists for standard genome sequencing and annotation.</title>
        <authorList>
            <consortium name="The Broad Institute Genomics Platform"/>
            <consortium name="The Broad Institute Genome Sequencing Center for Infectious Disease"/>
            <person name="Wu L."/>
            <person name="Ma J."/>
        </authorList>
    </citation>
    <scope>NUCLEOTIDE SEQUENCE [LARGE SCALE GENOMIC DNA]</scope>
    <source>
        <strain evidence="12">JCM 17626</strain>
    </source>
</reference>
<comment type="subcellular location">
    <subcellularLocation>
        <location evidence="2">Endomembrane system</location>
        <topology evidence="2">Peripheral membrane protein</topology>
    </subcellularLocation>
</comment>
<dbReference type="PANTHER" id="PTHR13822:SF10">
    <property type="entry name" value="ATP SYNTHASE EPSILON CHAIN, CHLOROPLASTIC"/>
    <property type="match status" value="1"/>
</dbReference>
<keyword evidence="6" id="KW-0472">Membrane</keyword>
<evidence type="ECO:0000256" key="1">
    <source>
        <dbReference type="ARBA" id="ARBA00003543"/>
    </source>
</evidence>
<dbReference type="Pfam" id="PF02823">
    <property type="entry name" value="ATP-synt_DE_N"/>
    <property type="match status" value="1"/>
</dbReference>
<dbReference type="InterPro" id="IPR020546">
    <property type="entry name" value="ATP_synth_F1_dsu/esu_N"/>
</dbReference>
<comment type="similarity">
    <text evidence="3 9">Belongs to the ATPase epsilon chain family.</text>
</comment>
<dbReference type="Gene3D" id="2.60.15.10">
    <property type="entry name" value="F0F1 ATP synthase delta/epsilon subunit, N-terminal"/>
    <property type="match status" value="1"/>
</dbReference>
<evidence type="ECO:0000256" key="8">
    <source>
        <dbReference type="ARBA" id="ARBA00023310"/>
    </source>
</evidence>
<dbReference type="CDD" id="cd12152">
    <property type="entry name" value="F1-ATPase_delta"/>
    <property type="match status" value="1"/>
</dbReference>